<evidence type="ECO:0000256" key="5">
    <source>
        <dbReference type="ARBA" id="ARBA00022989"/>
    </source>
</evidence>
<dbReference type="InterPro" id="IPR011701">
    <property type="entry name" value="MFS"/>
</dbReference>
<dbReference type="RefSeq" id="WP_203800532.1">
    <property type="nucleotide sequence ID" value="NZ_BAAAQE010000034.1"/>
</dbReference>
<evidence type="ECO:0000256" key="3">
    <source>
        <dbReference type="ARBA" id="ARBA00022475"/>
    </source>
</evidence>
<dbReference type="Proteomes" id="UP000612282">
    <property type="component" value="Unassembled WGS sequence"/>
</dbReference>
<evidence type="ECO:0000256" key="6">
    <source>
        <dbReference type="ARBA" id="ARBA00023136"/>
    </source>
</evidence>
<evidence type="ECO:0000256" key="4">
    <source>
        <dbReference type="ARBA" id="ARBA00022692"/>
    </source>
</evidence>
<keyword evidence="4 7" id="KW-0812">Transmembrane</keyword>
<comment type="caution">
    <text evidence="9">The sequence shown here is derived from an EMBL/GenBank/DDBJ whole genome shotgun (WGS) entry which is preliminary data.</text>
</comment>
<keyword evidence="10" id="KW-1185">Reference proteome</keyword>
<reference evidence="9 10" key="1">
    <citation type="submission" date="2021-01" db="EMBL/GenBank/DDBJ databases">
        <title>Whole genome shotgun sequence of Actinoplanes couchii NBRC 106145.</title>
        <authorList>
            <person name="Komaki H."/>
            <person name="Tamura T."/>
        </authorList>
    </citation>
    <scope>NUCLEOTIDE SEQUENCE [LARGE SCALE GENOMIC DNA]</scope>
    <source>
        <strain evidence="9 10">NBRC 106145</strain>
    </source>
</reference>
<sequence length="432" mass="45560">MATLDTAPERAARARRAGIASFVGTAVEWYDFYIFGTAAALVFGTVFFPSASPAAGLLASFATLWVGFVARPLGGVIFGHLGDRFGRRGTLVTTLVLMGAATTCIGLLPGYHTIGVAAPVLLVLLRFLQGVAVGGEWGGAVLMASESAEKGRGIFAGMFVQQGSPAGSILATLAFLAASQLDDAAFLSWGWRVPFLISAVLVVIGLVVRLKVEETPEFTARVEERKPERAPIMQVLTRHPVAVVFALMASVSGIGAAYFTNTFMLSYTTSELAVPRQTMLNILLVLAIVQFLWQPFAALIAERVGPARFMTVALLGNVVVALPMFLLVQTAQPGAILLGLVLSIITGSAYYAVLAGFLAAAFPPEVRYTGISVSYQLCSTLIGGTTPFIAQFIVNRTGGWGGIAVFYVIILLVTVAGVVGLAAHNRRQVRSA</sequence>
<keyword evidence="3" id="KW-1003">Cell membrane</keyword>
<feature type="transmembrane region" description="Helical" evidence="7">
    <location>
        <begin position="279"/>
        <end position="300"/>
    </location>
</feature>
<protein>
    <submittedName>
        <fullName evidence="9">MFS transporter</fullName>
    </submittedName>
</protein>
<evidence type="ECO:0000313" key="9">
    <source>
        <dbReference type="EMBL" id="GID57574.1"/>
    </source>
</evidence>
<comment type="subcellular location">
    <subcellularLocation>
        <location evidence="1">Cell membrane</location>
        <topology evidence="1">Multi-pass membrane protein</topology>
    </subcellularLocation>
</comment>
<dbReference type="PROSITE" id="PS50850">
    <property type="entry name" value="MFS"/>
    <property type="match status" value="1"/>
</dbReference>
<feature type="transmembrane region" description="Helical" evidence="7">
    <location>
        <begin position="400"/>
        <end position="423"/>
    </location>
</feature>
<name>A0ABQ3XGG4_9ACTN</name>
<organism evidence="9 10">
    <name type="scientific">Actinoplanes couchii</name>
    <dbReference type="NCBI Taxonomy" id="403638"/>
    <lineage>
        <taxon>Bacteria</taxon>
        <taxon>Bacillati</taxon>
        <taxon>Actinomycetota</taxon>
        <taxon>Actinomycetes</taxon>
        <taxon>Micromonosporales</taxon>
        <taxon>Micromonosporaceae</taxon>
        <taxon>Actinoplanes</taxon>
    </lineage>
</organism>
<feature type="transmembrane region" description="Helical" evidence="7">
    <location>
        <begin position="91"/>
        <end position="111"/>
    </location>
</feature>
<feature type="transmembrane region" description="Helical" evidence="7">
    <location>
        <begin position="117"/>
        <end position="142"/>
    </location>
</feature>
<evidence type="ECO:0000256" key="1">
    <source>
        <dbReference type="ARBA" id="ARBA00004651"/>
    </source>
</evidence>
<evidence type="ECO:0000256" key="7">
    <source>
        <dbReference type="SAM" id="Phobius"/>
    </source>
</evidence>
<accession>A0ABQ3XGG4</accession>
<feature type="transmembrane region" description="Helical" evidence="7">
    <location>
        <begin position="307"/>
        <end position="328"/>
    </location>
</feature>
<keyword evidence="5 7" id="KW-1133">Transmembrane helix</keyword>
<feature type="transmembrane region" description="Helical" evidence="7">
    <location>
        <begin position="373"/>
        <end position="394"/>
    </location>
</feature>
<evidence type="ECO:0000259" key="8">
    <source>
        <dbReference type="PROSITE" id="PS50850"/>
    </source>
</evidence>
<dbReference type="Pfam" id="PF07690">
    <property type="entry name" value="MFS_1"/>
    <property type="match status" value="1"/>
</dbReference>
<proteinExistence type="predicted"/>
<feature type="transmembrane region" description="Helical" evidence="7">
    <location>
        <begin position="241"/>
        <end position="259"/>
    </location>
</feature>
<dbReference type="SUPFAM" id="SSF103473">
    <property type="entry name" value="MFS general substrate transporter"/>
    <property type="match status" value="1"/>
</dbReference>
<feature type="transmembrane region" description="Helical" evidence="7">
    <location>
        <begin position="189"/>
        <end position="208"/>
    </location>
</feature>
<feature type="transmembrane region" description="Helical" evidence="7">
    <location>
        <begin position="57"/>
        <end position="79"/>
    </location>
</feature>
<dbReference type="PANTHER" id="PTHR43045">
    <property type="entry name" value="SHIKIMATE TRANSPORTER"/>
    <property type="match status" value="1"/>
</dbReference>
<dbReference type="CDD" id="cd17369">
    <property type="entry name" value="MFS_ShiA_like"/>
    <property type="match status" value="1"/>
</dbReference>
<dbReference type="InterPro" id="IPR036259">
    <property type="entry name" value="MFS_trans_sf"/>
</dbReference>
<keyword evidence="2" id="KW-0813">Transport</keyword>
<feature type="transmembrane region" description="Helical" evidence="7">
    <location>
        <begin position="154"/>
        <end position="177"/>
    </location>
</feature>
<dbReference type="PANTHER" id="PTHR43045:SF2">
    <property type="entry name" value="INNER MEMBRANE METABOLITE TRANSPORT PROTEIN YHJE"/>
    <property type="match status" value="1"/>
</dbReference>
<evidence type="ECO:0000313" key="10">
    <source>
        <dbReference type="Proteomes" id="UP000612282"/>
    </source>
</evidence>
<feature type="transmembrane region" description="Helical" evidence="7">
    <location>
        <begin position="334"/>
        <end position="361"/>
    </location>
</feature>
<dbReference type="Gene3D" id="1.20.1250.20">
    <property type="entry name" value="MFS general substrate transporter like domains"/>
    <property type="match status" value="2"/>
</dbReference>
<gene>
    <name evidence="9" type="ORF">Aco03nite_059780</name>
</gene>
<keyword evidence="6 7" id="KW-0472">Membrane</keyword>
<evidence type="ECO:0000256" key="2">
    <source>
        <dbReference type="ARBA" id="ARBA00022448"/>
    </source>
</evidence>
<feature type="domain" description="Major facilitator superfamily (MFS) profile" evidence="8">
    <location>
        <begin position="17"/>
        <end position="428"/>
    </location>
</feature>
<dbReference type="EMBL" id="BOMG01000073">
    <property type="protein sequence ID" value="GID57574.1"/>
    <property type="molecule type" value="Genomic_DNA"/>
</dbReference>
<dbReference type="InterPro" id="IPR020846">
    <property type="entry name" value="MFS_dom"/>
</dbReference>